<organism evidence="2 4">
    <name type="scientific">Pyrenophora tritici-repentis</name>
    <dbReference type="NCBI Taxonomy" id="45151"/>
    <lineage>
        <taxon>Eukaryota</taxon>
        <taxon>Fungi</taxon>
        <taxon>Dikarya</taxon>
        <taxon>Ascomycota</taxon>
        <taxon>Pezizomycotina</taxon>
        <taxon>Dothideomycetes</taxon>
        <taxon>Pleosporomycetidae</taxon>
        <taxon>Pleosporales</taxon>
        <taxon>Pleosporineae</taxon>
        <taxon>Pleosporaceae</taxon>
        <taxon>Pyrenophora</taxon>
    </lineage>
</organism>
<dbReference type="EMBL" id="NQIK02000009">
    <property type="protein sequence ID" value="KAF7566866.1"/>
    <property type="molecule type" value="Genomic_DNA"/>
</dbReference>
<dbReference type="Proteomes" id="UP000245464">
    <property type="component" value="Chromosome 9"/>
</dbReference>
<dbReference type="KEGG" id="ptrr:90957607"/>
<sequence>MFSFKTVAVLLALTVSMTSALPQLNSSVATAPDLGLAVLVQHLDACGLRAVGTAAAVGARYTFGRV</sequence>
<protein>
    <submittedName>
        <fullName evidence="2">FUSC domain containing protein</fullName>
    </submittedName>
</protein>
<feature type="chain" id="PRO_5042702960" evidence="1">
    <location>
        <begin position="21"/>
        <end position="66"/>
    </location>
</feature>
<evidence type="ECO:0000313" key="4">
    <source>
        <dbReference type="Proteomes" id="UP000245464"/>
    </source>
</evidence>
<proteinExistence type="predicted"/>
<evidence type="ECO:0000313" key="3">
    <source>
        <dbReference type="EMBL" id="KAF7568848.1"/>
    </source>
</evidence>
<dbReference type="EMBL" id="NQIK02000007">
    <property type="protein sequence ID" value="KAF7568848.1"/>
    <property type="molecule type" value="Genomic_DNA"/>
</dbReference>
<dbReference type="GeneID" id="90957607"/>
<reference evidence="2 4" key="1">
    <citation type="journal article" date="2018" name="BMC Genomics">
        <title>Comparative genomics of the wheat fungal pathogen Pyrenophora tritici-repentis reveals chromosomal variations and genome plasticity.</title>
        <authorList>
            <person name="Moolhuijzen P."/>
            <person name="See P.T."/>
            <person name="Hane J.K."/>
            <person name="Shi G."/>
            <person name="Liu Z."/>
            <person name="Oliver R.P."/>
            <person name="Moffat C.S."/>
        </authorList>
    </citation>
    <scope>NUCLEOTIDE SEQUENCE [LARGE SCALE GENOMIC DNA]</scope>
    <source>
        <strain evidence="2">M4</strain>
    </source>
</reference>
<evidence type="ECO:0000313" key="2">
    <source>
        <dbReference type="EMBL" id="KAF7566866.1"/>
    </source>
</evidence>
<comment type="caution">
    <text evidence="2">The sequence shown here is derived from an EMBL/GenBank/DDBJ whole genome shotgun (WGS) entry which is preliminary data.</text>
</comment>
<evidence type="ECO:0000256" key="1">
    <source>
        <dbReference type="SAM" id="SignalP"/>
    </source>
</evidence>
<dbReference type="RefSeq" id="XP_065961192.1">
    <property type="nucleotide sequence ID" value="XM_066109200.1"/>
</dbReference>
<gene>
    <name evidence="3" type="ORF">PtrM4_134610</name>
    <name evidence="2" type="ORF">PtrM4_151860</name>
</gene>
<dbReference type="AlphaFoldDB" id="A0A316ZLB8"/>
<feature type="signal peptide" evidence="1">
    <location>
        <begin position="1"/>
        <end position="20"/>
    </location>
</feature>
<name>A0A316ZLB8_9PLEO</name>
<dbReference type="Proteomes" id="UP000245464">
    <property type="component" value="Chromosome 7"/>
</dbReference>
<keyword evidence="1" id="KW-0732">Signal</keyword>
<accession>A0A316ZLB8</accession>